<feature type="region of interest" description="Disordered" evidence="1">
    <location>
        <begin position="116"/>
        <end position="142"/>
    </location>
</feature>
<dbReference type="EMBL" id="BGPR01001406">
    <property type="protein sequence ID" value="GBM53120.1"/>
    <property type="molecule type" value="Genomic_DNA"/>
</dbReference>
<dbReference type="AlphaFoldDB" id="A0A4Y2GHN3"/>
<evidence type="ECO:0000313" key="2">
    <source>
        <dbReference type="EMBL" id="GBM53120.1"/>
    </source>
</evidence>
<sequence>MALMRDIPTLQSVFQPNFEVLDLAACPVERHTFSFIDGTKQCLRFNAAIQHIVCLLRCPSGKVSALGPEGFHVRNPVPLKIRRVWGLLHVKSYVVVKRPPVGVAWKFGEGVPVQVSSSSSECGSKLRGPSQNSPLVASKTRR</sequence>
<evidence type="ECO:0000256" key="1">
    <source>
        <dbReference type="SAM" id="MobiDB-lite"/>
    </source>
</evidence>
<evidence type="ECO:0000313" key="3">
    <source>
        <dbReference type="Proteomes" id="UP000499080"/>
    </source>
</evidence>
<gene>
    <name evidence="2" type="ORF">AVEN_130773_1</name>
</gene>
<keyword evidence="3" id="KW-1185">Reference proteome</keyword>
<dbReference type="Proteomes" id="UP000499080">
    <property type="component" value="Unassembled WGS sequence"/>
</dbReference>
<comment type="caution">
    <text evidence="2">The sequence shown here is derived from an EMBL/GenBank/DDBJ whole genome shotgun (WGS) entry which is preliminary data.</text>
</comment>
<organism evidence="2 3">
    <name type="scientific">Araneus ventricosus</name>
    <name type="common">Orbweaver spider</name>
    <name type="synonym">Epeira ventricosa</name>
    <dbReference type="NCBI Taxonomy" id="182803"/>
    <lineage>
        <taxon>Eukaryota</taxon>
        <taxon>Metazoa</taxon>
        <taxon>Ecdysozoa</taxon>
        <taxon>Arthropoda</taxon>
        <taxon>Chelicerata</taxon>
        <taxon>Arachnida</taxon>
        <taxon>Araneae</taxon>
        <taxon>Araneomorphae</taxon>
        <taxon>Entelegynae</taxon>
        <taxon>Araneoidea</taxon>
        <taxon>Araneidae</taxon>
        <taxon>Araneus</taxon>
    </lineage>
</organism>
<accession>A0A4Y2GHN3</accession>
<protein>
    <submittedName>
        <fullName evidence="2">Uncharacterized protein</fullName>
    </submittedName>
</protein>
<proteinExistence type="predicted"/>
<name>A0A4Y2GHN3_ARAVE</name>
<reference evidence="2 3" key="1">
    <citation type="journal article" date="2019" name="Sci. Rep.">
        <title>Orb-weaving spider Araneus ventricosus genome elucidates the spidroin gene catalogue.</title>
        <authorList>
            <person name="Kono N."/>
            <person name="Nakamura H."/>
            <person name="Ohtoshi R."/>
            <person name="Moran D.A.P."/>
            <person name="Shinohara A."/>
            <person name="Yoshida Y."/>
            <person name="Fujiwara M."/>
            <person name="Mori M."/>
            <person name="Tomita M."/>
            <person name="Arakawa K."/>
        </authorList>
    </citation>
    <scope>NUCLEOTIDE SEQUENCE [LARGE SCALE GENOMIC DNA]</scope>
</reference>